<dbReference type="PANTHER" id="PTHR46525:SF2">
    <property type="entry name" value="EMB|CAB72159.1"/>
    <property type="match status" value="1"/>
</dbReference>
<dbReference type="InterPro" id="IPR007608">
    <property type="entry name" value="Senescence_reg_S40"/>
</dbReference>
<dbReference type="PANTHER" id="PTHR46525">
    <property type="entry name" value="EMB|CAB72159.1"/>
    <property type="match status" value="1"/>
</dbReference>
<evidence type="ECO:0000313" key="3">
    <source>
        <dbReference type="EMBL" id="KAG6607798.1"/>
    </source>
</evidence>
<feature type="non-terminal residue" evidence="3">
    <location>
        <position position="1"/>
    </location>
</feature>
<dbReference type="Pfam" id="PF04520">
    <property type="entry name" value="Senescence_reg"/>
    <property type="match status" value="1"/>
</dbReference>
<feature type="region of interest" description="Disordered" evidence="2">
    <location>
        <begin position="115"/>
        <end position="138"/>
    </location>
</feature>
<keyword evidence="4" id="KW-1185">Reference proteome</keyword>
<name>A0AAV6P8Y9_9ROSI</name>
<protein>
    <recommendedName>
        <fullName evidence="5">Senescence regulator</fullName>
    </recommendedName>
</protein>
<gene>
    <name evidence="3" type="ORF">SDJN03_01140</name>
</gene>
<dbReference type="Proteomes" id="UP000685013">
    <property type="component" value="Chromosome 1"/>
</dbReference>
<sequence>MDSSQIPLSLAMYGGENGLRMQSSALWRSFRNGDFEEEDVWNVLEEKSITASNSSDDLNFFADSSISESVSASGMIPRLNGRGNARIAPKSAPRSIPRWFKPNGSETPWKFDCDDGVADESEEEEEEEEEEGFEERVPPHELIAKRLVRAQISSFSVLEGVGRTLKGRDLSKVRNAVLTKTGFLESL</sequence>
<dbReference type="GO" id="GO:0010150">
    <property type="term" value="P:leaf senescence"/>
    <property type="evidence" value="ECO:0007669"/>
    <property type="project" value="UniProtKB-ARBA"/>
</dbReference>
<evidence type="ECO:0008006" key="5">
    <source>
        <dbReference type="Google" id="ProtNLM"/>
    </source>
</evidence>
<feature type="compositionally biased region" description="Acidic residues" evidence="2">
    <location>
        <begin position="115"/>
        <end position="133"/>
    </location>
</feature>
<comment type="similarity">
    <text evidence="1">Belongs to the senescence regulator S40 family.</text>
</comment>
<proteinExistence type="inferred from homology"/>
<evidence type="ECO:0000313" key="4">
    <source>
        <dbReference type="Proteomes" id="UP000685013"/>
    </source>
</evidence>
<evidence type="ECO:0000256" key="1">
    <source>
        <dbReference type="ARBA" id="ARBA00034773"/>
    </source>
</evidence>
<dbReference type="AlphaFoldDB" id="A0AAV6P8Y9"/>
<reference evidence="3 4" key="1">
    <citation type="journal article" date="2021" name="Hortic Res">
        <title>The domestication of Cucurbita argyrosperma as revealed by the genome of its wild relative.</title>
        <authorList>
            <person name="Barrera-Redondo J."/>
            <person name="Sanchez-de la Vega G."/>
            <person name="Aguirre-Liguori J.A."/>
            <person name="Castellanos-Morales G."/>
            <person name="Gutierrez-Guerrero Y.T."/>
            <person name="Aguirre-Dugua X."/>
            <person name="Aguirre-Planter E."/>
            <person name="Tenaillon M.I."/>
            <person name="Lira-Saade R."/>
            <person name="Eguiarte L.E."/>
        </authorList>
    </citation>
    <scope>NUCLEOTIDE SEQUENCE [LARGE SCALE GENOMIC DNA]</scope>
    <source>
        <strain evidence="3">JBR-2021</strain>
    </source>
</reference>
<evidence type="ECO:0000256" key="2">
    <source>
        <dbReference type="SAM" id="MobiDB-lite"/>
    </source>
</evidence>
<accession>A0AAV6P8Y9</accession>
<dbReference type="EMBL" id="JAGKQH010000001">
    <property type="protein sequence ID" value="KAG6607798.1"/>
    <property type="molecule type" value="Genomic_DNA"/>
</dbReference>
<comment type="caution">
    <text evidence="3">The sequence shown here is derived from an EMBL/GenBank/DDBJ whole genome shotgun (WGS) entry which is preliminary data.</text>
</comment>
<organism evidence="3 4">
    <name type="scientific">Cucurbita argyrosperma subsp. sororia</name>
    <dbReference type="NCBI Taxonomy" id="37648"/>
    <lineage>
        <taxon>Eukaryota</taxon>
        <taxon>Viridiplantae</taxon>
        <taxon>Streptophyta</taxon>
        <taxon>Embryophyta</taxon>
        <taxon>Tracheophyta</taxon>
        <taxon>Spermatophyta</taxon>
        <taxon>Magnoliopsida</taxon>
        <taxon>eudicotyledons</taxon>
        <taxon>Gunneridae</taxon>
        <taxon>Pentapetalae</taxon>
        <taxon>rosids</taxon>
        <taxon>fabids</taxon>
        <taxon>Cucurbitales</taxon>
        <taxon>Cucurbitaceae</taxon>
        <taxon>Cucurbiteae</taxon>
        <taxon>Cucurbita</taxon>
    </lineage>
</organism>